<dbReference type="InterPro" id="IPR011015">
    <property type="entry name" value="LEM/LEM-like_dom_sf"/>
</dbReference>
<evidence type="ECO:0000256" key="1">
    <source>
        <dbReference type="SAM" id="MobiDB-lite"/>
    </source>
</evidence>
<dbReference type="CDD" id="cd12934">
    <property type="entry name" value="LEM"/>
    <property type="match status" value="1"/>
</dbReference>
<dbReference type="Pfam" id="PF03020">
    <property type="entry name" value="LEM"/>
    <property type="match status" value="1"/>
</dbReference>
<dbReference type="SUPFAM" id="SSF63451">
    <property type="entry name" value="LEM domain"/>
    <property type="match status" value="1"/>
</dbReference>
<protein>
    <recommendedName>
        <fullName evidence="3">LEM domain-containing protein</fullName>
    </recommendedName>
</protein>
<dbReference type="FunFam" id="1.10.720.40:FF:000001">
    <property type="entry name" value="LEM domain containing 2, isoform CRA_a"/>
    <property type="match status" value="1"/>
</dbReference>
<evidence type="ECO:0000313" key="6">
    <source>
        <dbReference type="EMBL" id="CAF3817547.1"/>
    </source>
</evidence>
<dbReference type="PROSITE" id="PS50954">
    <property type="entry name" value="LEM"/>
    <property type="match status" value="1"/>
</dbReference>
<evidence type="ECO:0000313" key="4">
    <source>
        <dbReference type="EMBL" id="CAF1199106.1"/>
    </source>
</evidence>
<comment type="caution">
    <text evidence="4">The sequence shown here is derived from an EMBL/GenBank/DDBJ whole genome shotgun (WGS) entry which is preliminary data.</text>
</comment>
<evidence type="ECO:0000313" key="7">
    <source>
        <dbReference type="EMBL" id="CAF5124668.1"/>
    </source>
</evidence>
<dbReference type="AlphaFoldDB" id="A0A814WIZ3"/>
<feature type="transmembrane region" description="Helical" evidence="2">
    <location>
        <begin position="202"/>
        <end position="222"/>
    </location>
</feature>
<dbReference type="EMBL" id="CAJNOV010005143">
    <property type="protein sequence ID" value="CAF1199106.1"/>
    <property type="molecule type" value="Genomic_DNA"/>
</dbReference>
<feature type="compositionally biased region" description="Polar residues" evidence="1">
    <location>
        <begin position="98"/>
        <end position="108"/>
    </location>
</feature>
<feature type="domain" description="LEM" evidence="3">
    <location>
        <begin position="42"/>
        <end position="86"/>
    </location>
</feature>
<dbReference type="Proteomes" id="UP000681967">
    <property type="component" value="Unassembled WGS sequence"/>
</dbReference>
<name>A0A814WIZ3_9BILA</name>
<feature type="region of interest" description="Disordered" evidence="1">
    <location>
        <begin position="88"/>
        <end position="119"/>
    </location>
</feature>
<organism evidence="4 8">
    <name type="scientific">Rotaria magnacalcarata</name>
    <dbReference type="NCBI Taxonomy" id="392030"/>
    <lineage>
        <taxon>Eukaryota</taxon>
        <taxon>Metazoa</taxon>
        <taxon>Spiralia</taxon>
        <taxon>Gnathifera</taxon>
        <taxon>Rotifera</taxon>
        <taxon>Eurotatoria</taxon>
        <taxon>Bdelloidea</taxon>
        <taxon>Philodinida</taxon>
        <taxon>Philodinidae</taxon>
        <taxon>Rotaria</taxon>
    </lineage>
</organism>
<dbReference type="Proteomes" id="UP000663824">
    <property type="component" value="Unassembled WGS sequence"/>
</dbReference>
<keyword evidence="2" id="KW-0812">Transmembrane</keyword>
<dbReference type="EMBL" id="CAJOBH010000790">
    <property type="protein sequence ID" value="CAF3817547.1"/>
    <property type="molecule type" value="Genomic_DNA"/>
</dbReference>
<reference evidence="4" key="1">
    <citation type="submission" date="2021-02" db="EMBL/GenBank/DDBJ databases">
        <authorList>
            <person name="Nowell W R."/>
        </authorList>
    </citation>
    <scope>NUCLEOTIDE SEQUENCE</scope>
</reference>
<dbReference type="Gene3D" id="1.10.720.40">
    <property type="match status" value="1"/>
</dbReference>
<proteinExistence type="predicted"/>
<evidence type="ECO:0000313" key="5">
    <source>
        <dbReference type="EMBL" id="CAF2080578.1"/>
    </source>
</evidence>
<keyword evidence="2" id="KW-0472">Membrane</keyword>
<dbReference type="Proteomes" id="UP000676336">
    <property type="component" value="Unassembled WGS sequence"/>
</dbReference>
<dbReference type="InterPro" id="IPR003887">
    <property type="entry name" value="LEM_dom"/>
</dbReference>
<sequence>MSIKAELHYQLKEIGYELGPFTSKDTLSVIRFLHSVVVTEQGINVAKLDDLELRKSLIQHSVIVGPITNHTRAIYQRKLLEALTNQTTEGQDDEFETNENSIQYSNLPPTKESRSTYSSENPYLQDFENVASMTIRHNYKAATSSTKSSKQNTFEESNEIRARIPTKSNTILKNDMIPKKSTHKSENQDDNLKVEKKGTGSFVYVALTIIVALIVCFAYLWFEK</sequence>
<dbReference type="Proteomes" id="UP000663855">
    <property type="component" value="Unassembled WGS sequence"/>
</dbReference>
<gene>
    <name evidence="6" type="ORF">BYL167_LOCUS3907</name>
    <name evidence="4" type="ORF">CJN711_LOCUS11922</name>
    <name evidence="5" type="ORF">MBJ925_LOCUS18518</name>
    <name evidence="7" type="ORF">SMN809_LOCUS62696</name>
</gene>
<accession>A0A814WIZ3</accession>
<evidence type="ECO:0000259" key="3">
    <source>
        <dbReference type="PROSITE" id="PS50954"/>
    </source>
</evidence>
<dbReference type="EMBL" id="CAJNRE010009285">
    <property type="protein sequence ID" value="CAF2080578.1"/>
    <property type="molecule type" value="Genomic_DNA"/>
</dbReference>
<dbReference type="EMBL" id="CAJOBI010262824">
    <property type="protein sequence ID" value="CAF5124668.1"/>
    <property type="molecule type" value="Genomic_DNA"/>
</dbReference>
<evidence type="ECO:0000313" key="8">
    <source>
        <dbReference type="Proteomes" id="UP000663855"/>
    </source>
</evidence>
<dbReference type="SMART" id="SM00540">
    <property type="entry name" value="LEM"/>
    <property type="match status" value="1"/>
</dbReference>
<keyword evidence="2" id="KW-1133">Transmembrane helix</keyword>
<evidence type="ECO:0000256" key="2">
    <source>
        <dbReference type="SAM" id="Phobius"/>
    </source>
</evidence>